<feature type="compositionally biased region" description="Basic and acidic residues" evidence="1">
    <location>
        <begin position="525"/>
        <end position="535"/>
    </location>
</feature>
<gene>
    <name evidence="2" type="primary">Mo00400</name>
    <name evidence="2" type="ORF">E5Q_00400</name>
</gene>
<reference evidence="2 3" key="2">
    <citation type="journal article" date="2012" name="Open Biol.">
        <title>Characteristics of nucleosomes and linker DNA regions on the genome of the basidiomycete Mixia osmundae revealed by mono- and dinucleosome mapping.</title>
        <authorList>
            <person name="Nishida H."/>
            <person name="Kondo S."/>
            <person name="Matsumoto T."/>
            <person name="Suzuki Y."/>
            <person name="Yoshikawa H."/>
            <person name="Taylor T.D."/>
            <person name="Sugiyama J."/>
        </authorList>
    </citation>
    <scope>NUCLEOTIDE SEQUENCE [LARGE SCALE GENOMIC DNA]</scope>
    <source>
        <strain evidence="3">CBS 9802 / IAM 14324 / JCM 22182 / KY 12970</strain>
    </source>
</reference>
<keyword evidence="3" id="KW-1185">Reference proteome</keyword>
<dbReference type="EMBL" id="BABT02000025">
    <property type="protein sequence ID" value="GAA93754.1"/>
    <property type="molecule type" value="Genomic_DNA"/>
</dbReference>
<feature type="compositionally biased region" description="Polar residues" evidence="1">
    <location>
        <begin position="399"/>
        <end position="410"/>
    </location>
</feature>
<organism evidence="2 3">
    <name type="scientific">Mixia osmundae (strain CBS 9802 / IAM 14324 / JCM 22182 / KY 12970)</name>
    <dbReference type="NCBI Taxonomy" id="764103"/>
    <lineage>
        <taxon>Eukaryota</taxon>
        <taxon>Fungi</taxon>
        <taxon>Dikarya</taxon>
        <taxon>Basidiomycota</taxon>
        <taxon>Pucciniomycotina</taxon>
        <taxon>Mixiomycetes</taxon>
        <taxon>Mixiales</taxon>
        <taxon>Mixiaceae</taxon>
        <taxon>Mixia</taxon>
    </lineage>
</organism>
<feature type="compositionally biased region" description="Low complexity" evidence="1">
    <location>
        <begin position="585"/>
        <end position="595"/>
    </location>
</feature>
<protein>
    <submittedName>
        <fullName evidence="2">Uncharacterized protein</fullName>
    </submittedName>
</protein>
<dbReference type="RefSeq" id="XP_014571469.1">
    <property type="nucleotide sequence ID" value="XM_014715983.1"/>
</dbReference>
<feature type="compositionally biased region" description="Polar residues" evidence="1">
    <location>
        <begin position="542"/>
        <end position="557"/>
    </location>
</feature>
<feature type="compositionally biased region" description="Low complexity" evidence="1">
    <location>
        <begin position="558"/>
        <end position="578"/>
    </location>
</feature>
<comment type="caution">
    <text evidence="2">The sequence shown here is derived from an EMBL/GenBank/DDBJ whole genome shotgun (WGS) entry which is preliminary data.</text>
</comment>
<feature type="region of interest" description="Disordered" evidence="1">
    <location>
        <begin position="70"/>
        <end position="93"/>
    </location>
</feature>
<feature type="compositionally biased region" description="Pro residues" evidence="1">
    <location>
        <begin position="384"/>
        <end position="397"/>
    </location>
</feature>
<dbReference type="HOGENOM" id="CLU_029472_0_0_1"/>
<feature type="compositionally biased region" description="Polar residues" evidence="1">
    <location>
        <begin position="305"/>
        <end position="334"/>
    </location>
</feature>
<feature type="compositionally biased region" description="Pro residues" evidence="1">
    <location>
        <begin position="468"/>
        <end position="480"/>
    </location>
</feature>
<reference evidence="2 3" key="1">
    <citation type="journal article" date="2011" name="J. Gen. Appl. Microbiol.">
        <title>Draft genome sequencing of the enigmatic basidiomycete Mixia osmundae.</title>
        <authorList>
            <person name="Nishida H."/>
            <person name="Nagatsuka Y."/>
            <person name="Sugiyama J."/>
        </authorList>
    </citation>
    <scope>NUCLEOTIDE SEQUENCE [LARGE SCALE GENOMIC DNA]</scope>
    <source>
        <strain evidence="3">CBS 9802 / IAM 14324 / JCM 22182 / KY 12970</strain>
    </source>
</reference>
<evidence type="ECO:0000313" key="2">
    <source>
        <dbReference type="EMBL" id="GAA93754.1"/>
    </source>
</evidence>
<name>G7DTA7_MIXOS</name>
<sequence>MAAIYTVFTSPHHPPVPDHLPTLIVTPLGKPQQILYTYLHTSYNRENYLLTPSEAGDLCVAKLFPPISSGSSTNGPARGTPGDGHGPNAHRGVKCEASRNLKWTIYNTGVLSPIYKLTLPPAGQDASDPNDPHGQNAHGSAGGGDEQPLFQISKPSPQSPFWTLFYFTYAGHLIPPKRVEFGKISKNVADASGKGGGGTRVAMTGRTEDEKAVWKTLGEGNEDMVEWIVLCAALNVLDDEIIKAAEKTGTRLGVGLMSPPSAASHTQTQPRPMAPPAQPQPFSQRGPPQPNARPPNGALPPGQRPGSTQHGKSASYSLHPTGNAKQVGPSQQSRGFAPPQQVQLRHPEQRAHLHRPSGPAQSSPQMRGPPQTQPQPHQASYHPSGPPQQRLPPPLTMPSPLQSNSQQTRNYLPPQQVQAQDQQQCLPNGYPTPNGLPDNQNRSFAPPVNMPIPMQQRTQGQSRSAPPSHDPPNIRLPPNPVNSSQLDSGMSGLRVAGSRQSAPNSVDPGQAPATSGFTAPMPEPARPRSQPEVHRSPLISYSKPTPRSYSPGPRQQGSAPPSSHSSYQSVTSSSSRGPSPLPGQTPVSSTSSTPSFMSRFGARAPGSNAKDTNRPPDFSKPTDKSKKGKKK</sequence>
<dbReference type="Proteomes" id="UP000009131">
    <property type="component" value="Unassembled WGS sequence"/>
</dbReference>
<evidence type="ECO:0000313" key="3">
    <source>
        <dbReference type="Proteomes" id="UP000009131"/>
    </source>
</evidence>
<dbReference type="OMA" id="LATAWWK"/>
<proteinExistence type="predicted"/>
<dbReference type="eggNOG" id="ENOG502QWF8">
    <property type="taxonomic scope" value="Eukaryota"/>
</dbReference>
<feature type="region of interest" description="Disordered" evidence="1">
    <location>
        <begin position="120"/>
        <end position="153"/>
    </location>
</feature>
<dbReference type="InParanoid" id="G7DTA7"/>
<feature type="region of interest" description="Disordered" evidence="1">
    <location>
        <begin position="252"/>
        <end position="631"/>
    </location>
</feature>
<feature type="compositionally biased region" description="Low complexity" evidence="1">
    <location>
        <begin position="415"/>
        <end position="424"/>
    </location>
</feature>
<feature type="compositionally biased region" description="Polar residues" evidence="1">
    <location>
        <begin position="455"/>
        <end position="465"/>
    </location>
</feature>
<dbReference type="AlphaFoldDB" id="G7DTA7"/>
<dbReference type="OrthoDB" id="2538408at2759"/>
<evidence type="ECO:0000256" key="1">
    <source>
        <dbReference type="SAM" id="MobiDB-lite"/>
    </source>
</evidence>
<accession>G7DTA7</accession>